<accession>A0A2V3V2D1</accession>
<dbReference type="AlphaFoldDB" id="A0A2V3V2D1"/>
<sequence length="159" mass="17031">MARGGSRPGSGRKPTSSAIKKLRGTEKAEPDTIPTIAADEAPLICPMHLSDLAQLLFAKIAGILAAENRASGKYAEHVALLALRLEQIQRFQAVLETEGDTYKSETARGFIIRARPEVAMLSDAMRQAQSLLGELMLNPASALKLASGHQAEAGDFDDF</sequence>
<feature type="compositionally biased region" description="Low complexity" evidence="1">
    <location>
        <begin position="1"/>
        <end position="17"/>
    </location>
</feature>
<evidence type="ECO:0000313" key="2">
    <source>
        <dbReference type="EMBL" id="PXW67896.1"/>
    </source>
</evidence>
<evidence type="ECO:0000256" key="1">
    <source>
        <dbReference type="SAM" id="MobiDB-lite"/>
    </source>
</evidence>
<gene>
    <name evidence="2" type="ORF">C7451_12332</name>
</gene>
<dbReference type="OrthoDB" id="6010489at2"/>
<dbReference type="Proteomes" id="UP000248014">
    <property type="component" value="Unassembled WGS sequence"/>
</dbReference>
<protein>
    <submittedName>
        <fullName evidence="2">Phage terminase small subunit</fullName>
    </submittedName>
</protein>
<dbReference type="RefSeq" id="WP_110300373.1">
    <property type="nucleotide sequence ID" value="NZ_QJJM01000023.1"/>
</dbReference>
<name>A0A2V3V2D1_9SPHN</name>
<dbReference type="Pfam" id="PF05119">
    <property type="entry name" value="Terminase_4"/>
    <property type="match status" value="1"/>
</dbReference>
<evidence type="ECO:0000313" key="3">
    <source>
        <dbReference type="Proteomes" id="UP000248014"/>
    </source>
</evidence>
<keyword evidence="3" id="KW-1185">Reference proteome</keyword>
<organism evidence="2 3">
    <name type="scientific">Blastomonas natatoria</name>
    <dbReference type="NCBI Taxonomy" id="34015"/>
    <lineage>
        <taxon>Bacteria</taxon>
        <taxon>Pseudomonadati</taxon>
        <taxon>Pseudomonadota</taxon>
        <taxon>Alphaproteobacteria</taxon>
        <taxon>Sphingomonadales</taxon>
        <taxon>Sphingomonadaceae</taxon>
        <taxon>Blastomonas</taxon>
    </lineage>
</organism>
<proteinExistence type="predicted"/>
<feature type="region of interest" description="Disordered" evidence="1">
    <location>
        <begin position="1"/>
        <end position="33"/>
    </location>
</feature>
<reference evidence="2 3" key="1">
    <citation type="submission" date="2018-05" db="EMBL/GenBank/DDBJ databases">
        <title>Genomic Encyclopedia of Type Strains, Phase IV (KMG-IV): sequencing the most valuable type-strain genomes for metagenomic binning, comparative biology and taxonomic classification.</title>
        <authorList>
            <person name="Goeker M."/>
        </authorList>
    </citation>
    <scope>NUCLEOTIDE SEQUENCE [LARGE SCALE GENOMIC DNA]</scope>
    <source>
        <strain evidence="2 3">DSM 3183</strain>
    </source>
</reference>
<dbReference type="InterPro" id="IPR006448">
    <property type="entry name" value="Phage_term_ssu_P27"/>
</dbReference>
<dbReference type="EMBL" id="QJJM01000023">
    <property type="protein sequence ID" value="PXW67896.1"/>
    <property type="molecule type" value="Genomic_DNA"/>
</dbReference>
<comment type="caution">
    <text evidence="2">The sequence shown here is derived from an EMBL/GenBank/DDBJ whole genome shotgun (WGS) entry which is preliminary data.</text>
</comment>